<sequence length="785" mass="86320">MSSSSSAAATAIANSSSNNLTPSSSRKRDLIDRIRYPNPIPLPPYPPKLINISTDPARYSDPHFADRLAQQHPLPVLVDAHAGMPIDLASFQDLWEGDYSEISLPAGQALPEPDSLHEDDAFLLSDFSAALPGQVGSATAMTSLSSQPTAALQASIAAATQQRHSQALGPGSKTTLTADEVTWLRRTEYLSAEQKRKQSNANARPKAVDTIDSSRDAQILRIRQTFEQANKPLEHLRHPTKKGVKAVQAFDFLPDPETWATDYQVVRFTDHPGKIVNGRPVEDPRLDVALLRPVAEAGGRHRVSFYLCSGEELPDDISAPIKPSSAPDADVDGAKRIRKRRRTGRFPVPKELDDPSLGRGDDTQVGDGSPSRNEHATAYRWTRDYETTDQALSSYNHVVLVLDDGIPDPDPDADVDPITGARKQKQEEDDDLFGGDDDELPDGTNAFDDVETTLPPQSLSERIKRARVQANGKGKDKQSTDVGSSSTPRRNAKAYYHKIAMRYTLRKRRERKNERKGEYEGKWHGIALSHRSMTEREILKRLHARKAVDDLPELDPYESSEGEEEQDAEGEDAETFAGDGDKAVADSAAGREDEDGAAEDEGKERDEAKEDEEAERRRRDRAFSSSSAGSQTQLGSVEKIQRQDDGKLQEGGERDGKEEEDGIEEGRDGGKGDVKSRRETSSDSEGSGDGGDDEDDDEEEDGESLDGDEELAELQAEAKGAGDDVEEEENDDDDDGSGGRRRRRARNTAPVTDPDEVEGKASEPMEVDQDDAVEEEEEEEEEEDE</sequence>
<organism evidence="1 2">
    <name type="scientific">Violaceomyces palustris</name>
    <dbReference type="NCBI Taxonomy" id="1673888"/>
    <lineage>
        <taxon>Eukaryota</taxon>
        <taxon>Fungi</taxon>
        <taxon>Dikarya</taxon>
        <taxon>Basidiomycota</taxon>
        <taxon>Ustilaginomycotina</taxon>
        <taxon>Ustilaginomycetes</taxon>
        <taxon>Violaceomycetales</taxon>
        <taxon>Violaceomycetaceae</taxon>
        <taxon>Violaceomyces</taxon>
    </lineage>
</organism>
<keyword evidence="2" id="KW-1185">Reference proteome</keyword>
<evidence type="ECO:0000313" key="2">
    <source>
        <dbReference type="Proteomes" id="UP000245626"/>
    </source>
</evidence>
<evidence type="ECO:0000313" key="1">
    <source>
        <dbReference type="EMBL" id="PWN48149.1"/>
    </source>
</evidence>
<accession>A0ACD0NQR3</accession>
<name>A0ACD0NQR3_9BASI</name>
<gene>
    <name evidence="1" type="ORF">IE53DRAFT_412532</name>
</gene>
<reference evidence="1 2" key="1">
    <citation type="journal article" date="2018" name="Mol. Biol. Evol.">
        <title>Broad Genomic Sampling Reveals a Smut Pathogenic Ancestry of the Fungal Clade Ustilaginomycotina.</title>
        <authorList>
            <person name="Kijpornyongpan T."/>
            <person name="Mondo S.J."/>
            <person name="Barry K."/>
            <person name="Sandor L."/>
            <person name="Lee J."/>
            <person name="Lipzen A."/>
            <person name="Pangilinan J."/>
            <person name="LaButti K."/>
            <person name="Hainaut M."/>
            <person name="Henrissat B."/>
            <person name="Grigoriev I.V."/>
            <person name="Spatafora J.W."/>
            <person name="Aime M.C."/>
        </authorList>
    </citation>
    <scope>NUCLEOTIDE SEQUENCE [LARGE SCALE GENOMIC DNA]</scope>
    <source>
        <strain evidence="1 2">SA 807</strain>
    </source>
</reference>
<dbReference type="Proteomes" id="UP000245626">
    <property type="component" value="Unassembled WGS sequence"/>
</dbReference>
<proteinExistence type="predicted"/>
<dbReference type="EMBL" id="KZ820260">
    <property type="protein sequence ID" value="PWN48149.1"/>
    <property type="molecule type" value="Genomic_DNA"/>
</dbReference>
<protein>
    <submittedName>
        <fullName evidence="1">Paf1-domain-containing protein</fullName>
    </submittedName>
</protein>